<protein>
    <recommendedName>
        <fullName evidence="8">Ion transport domain-containing protein</fullName>
    </recommendedName>
</protein>
<feature type="compositionally biased region" description="Acidic residues" evidence="2">
    <location>
        <begin position="77"/>
        <end position="101"/>
    </location>
</feature>
<keyword evidence="7" id="KW-1185">Reference proteome</keyword>
<feature type="transmembrane region" description="Helical" evidence="3">
    <location>
        <begin position="548"/>
        <end position="569"/>
    </location>
</feature>
<feature type="transmembrane region" description="Helical" evidence="3">
    <location>
        <begin position="519"/>
        <end position="536"/>
    </location>
</feature>
<reference evidence="6 7" key="1">
    <citation type="journal article" date="2023" name="Res Sq">
        <title>Genomic and morphological characterization of Knufia obscura isolated from the Mars 2020 spacecraft assembly facility.</title>
        <authorList>
            <person name="Chander A.M."/>
            <person name="Teixeira M.M."/>
            <person name="Singh N.K."/>
            <person name="Williams M.P."/>
            <person name="Parker C.W."/>
            <person name="Leo P."/>
            <person name="Stajich J.E."/>
            <person name="Torok T."/>
            <person name="Tighe S."/>
            <person name="Mason C.E."/>
            <person name="Venkateswaran K."/>
        </authorList>
    </citation>
    <scope>NUCLEOTIDE SEQUENCE [LARGE SCALE GENOMIC DNA]</scope>
    <source>
        <strain evidence="6 7">CCFEE 5817</strain>
    </source>
</reference>
<feature type="region of interest" description="Disordered" evidence="2">
    <location>
        <begin position="34"/>
        <end position="101"/>
    </location>
</feature>
<feature type="compositionally biased region" description="Basic residues" evidence="2">
    <location>
        <begin position="52"/>
        <end position="61"/>
    </location>
</feature>
<evidence type="ECO:0000259" key="4">
    <source>
        <dbReference type="Pfam" id="PF23190"/>
    </source>
</evidence>
<evidence type="ECO:0000256" key="1">
    <source>
        <dbReference type="SAM" id="Coils"/>
    </source>
</evidence>
<evidence type="ECO:0000313" key="6">
    <source>
        <dbReference type="EMBL" id="KAK5939122.1"/>
    </source>
</evidence>
<accession>A0ABR0RER3</accession>
<dbReference type="InterPro" id="IPR056336">
    <property type="entry name" value="YVC1_C"/>
</dbReference>
<proteinExistence type="predicted"/>
<sequence>MSGLHPPPALEERLQAREYANIIIQKMLSSISKSVKRKFNSENPSPAERRRSSSGHKRSLFHYRDNHRQGPPRDADNDYEDDDEEIDDGDEEEESEDVCMEEDSPLLPIFSADHLNALPVFSITHTFRELVIERCDTVLSWEQLRSPQVSQFLVKPIQQEIRLNYLSAATQYALLANCMQFNKEAGLQPGNSGTNRTRAMICELIAIRMLKECGTRELIDALSYDFDPLQGQTATEGPGAMTQQRRSTPRSARISCIEIAIRASAKRFLAHPLVVQHLEAIWNGSIVFHSAADSMHRRRIPMFRNSYGTNGQPSTVSQPVASNNRTATLYNPREASLFKLSRLRVPRYRNILSTISFAVLLVLFLAVLEDRPLEITPMEILFWVWAAGYMLDEVIGFNEQGFSLYIASFWNTFDVGILLLLFVYLCLRLFGVAIPDDNINKIYITNHAYDVLAASAVLLFPRLFSVLDHYRYFSQLIIAFRMMAADMLAIFVLIVIFCSGFLVALTFAFSKGKTEDPQAVAYALLQMLLGFTPAAWDRWSGYNWLGKTVLTLFLFICHFVVVTILITVLTNSFMEIVRNANEEHQYLFAVNVISNVKSDALFAYVPPINVLQWFVTPLRYCIPFREYVKVNRTIIKITHLPILWTIYLYERLVLRQRYIEPIDLVESRGRRVRKTLTERLPRLIREPSIATFRQEAALEEVFRQTADTTMRTARSQERRKSSNVVSNWMHHMDDEDAEPPQEQDHKIVDKLERRRFSSRRLLPSGARNFSTTRRAMSVVSDPTDMPSHADFFSPRGLIVPTTDLTPNAIELPSQQTDADGDDELLTNDEDNETNIAASDVRQDPFARDGRNSLRKDYFTGRIASQARAPGYHDSDDSTRPRSNIAQPAPPTSRREVRPKHARNVSSATMIYNPPPESDNEDRLPQDTISASPQRMFLNRIAGSQSPSSKPSTNPSGRKTPKRQPAALRQRPLLPTKDNAAFRSTPDFSNLYSPTKPTDIPQNGRGKRRSSLAMDLVSDIGDNKAIGGGYVGAIPASFASQMAHATNAMRQSQLQMQQQEQQRRNEDNDMFGRLMMARMNSLEEGFREVVHEVRESVKMATSGLASRQRSPEREVNVQKRPKEKRFRERQERSNIGSGAASVVSTEDRPKTAGSTANKEETPESSGQVQSSAPTQDSAGQIPSTKQEQAVKEAAEVGLDTPKAEGEEDGR</sequence>
<feature type="compositionally biased region" description="Polar residues" evidence="2">
    <location>
        <begin position="1162"/>
        <end position="1186"/>
    </location>
</feature>
<feature type="compositionally biased region" description="Basic and acidic residues" evidence="2">
    <location>
        <begin position="870"/>
        <end position="879"/>
    </location>
</feature>
<feature type="domain" description="Calcium channel YVC1-like C-terminal transmembrane" evidence="5">
    <location>
        <begin position="356"/>
        <end position="666"/>
    </location>
</feature>
<dbReference type="Pfam" id="PF23317">
    <property type="entry name" value="YVC1_C"/>
    <property type="match status" value="1"/>
</dbReference>
<feature type="transmembrane region" description="Helical" evidence="3">
    <location>
        <begin position="448"/>
        <end position="467"/>
    </location>
</feature>
<dbReference type="Pfam" id="PF23190">
    <property type="entry name" value="LHD_TRPY1"/>
    <property type="match status" value="1"/>
</dbReference>
<feature type="region of interest" description="Disordered" evidence="2">
    <location>
        <begin position="1099"/>
        <end position="1209"/>
    </location>
</feature>
<organism evidence="6 7">
    <name type="scientific">Knufia obscura</name>
    <dbReference type="NCBI Taxonomy" id="1635080"/>
    <lineage>
        <taxon>Eukaryota</taxon>
        <taxon>Fungi</taxon>
        <taxon>Dikarya</taxon>
        <taxon>Ascomycota</taxon>
        <taxon>Pezizomycotina</taxon>
        <taxon>Eurotiomycetes</taxon>
        <taxon>Chaetothyriomycetidae</taxon>
        <taxon>Chaetothyriales</taxon>
        <taxon>Trichomeriaceae</taxon>
        <taxon>Knufia</taxon>
    </lineage>
</organism>
<feature type="transmembrane region" description="Helical" evidence="3">
    <location>
        <begin position="487"/>
        <end position="507"/>
    </location>
</feature>
<keyword evidence="1" id="KW-0175">Coiled coil</keyword>
<dbReference type="PANTHER" id="PTHR35859">
    <property type="entry name" value="NONSELECTIVE CATION CHANNEL PROTEIN"/>
    <property type="match status" value="1"/>
</dbReference>
<feature type="region of interest" description="Disordered" evidence="2">
    <location>
        <begin position="940"/>
        <end position="1009"/>
    </location>
</feature>
<feature type="compositionally biased region" description="Acidic residues" evidence="2">
    <location>
        <begin position="818"/>
        <end position="832"/>
    </location>
</feature>
<dbReference type="InterPro" id="IPR052971">
    <property type="entry name" value="TRP_calcium_channel"/>
</dbReference>
<dbReference type="GeneID" id="90001874"/>
<feature type="region of interest" description="Disordered" evidence="2">
    <location>
        <begin position="811"/>
        <end position="926"/>
    </location>
</feature>
<evidence type="ECO:0000256" key="3">
    <source>
        <dbReference type="SAM" id="Phobius"/>
    </source>
</evidence>
<feature type="compositionally biased region" description="Polar residues" evidence="2">
    <location>
        <begin position="941"/>
        <end position="956"/>
    </location>
</feature>
<feature type="transmembrane region" description="Helical" evidence="3">
    <location>
        <begin position="404"/>
        <end position="427"/>
    </location>
</feature>
<dbReference type="RefSeq" id="XP_064727212.1">
    <property type="nucleotide sequence ID" value="XM_064876825.1"/>
</dbReference>
<dbReference type="PANTHER" id="PTHR35859:SF4">
    <property type="entry name" value="MEMBRANE CHANNEL PROTEIN, PUTATIVE (AFU_ORTHOLOGUE AFUA_6G11300)-RELATED"/>
    <property type="match status" value="1"/>
</dbReference>
<feature type="compositionally biased region" description="Basic and acidic residues" evidence="2">
    <location>
        <begin position="840"/>
        <end position="858"/>
    </location>
</feature>
<keyword evidence="3" id="KW-0472">Membrane</keyword>
<evidence type="ECO:0000259" key="5">
    <source>
        <dbReference type="Pfam" id="PF23317"/>
    </source>
</evidence>
<evidence type="ECO:0008006" key="8">
    <source>
        <dbReference type="Google" id="ProtNLM"/>
    </source>
</evidence>
<comment type="caution">
    <text evidence="6">The sequence shown here is derived from an EMBL/GenBank/DDBJ whole genome shotgun (WGS) entry which is preliminary data.</text>
</comment>
<dbReference type="EMBL" id="JAVHJV010000011">
    <property type="protein sequence ID" value="KAK5939122.1"/>
    <property type="molecule type" value="Genomic_DNA"/>
</dbReference>
<feature type="domain" description="YVC1 N-terminal linker helical" evidence="4">
    <location>
        <begin position="121"/>
        <end position="293"/>
    </location>
</feature>
<dbReference type="Proteomes" id="UP001334248">
    <property type="component" value="Unassembled WGS sequence"/>
</dbReference>
<feature type="compositionally biased region" description="Basic and acidic residues" evidence="2">
    <location>
        <begin position="62"/>
        <end position="76"/>
    </location>
</feature>
<feature type="transmembrane region" description="Helical" evidence="3">
    <location>
        <begin position="351"/>
        <end position="368"/>
    </location>
</feature>
<keyword evidence="3" id="KW-1133">Transmembrane helix</keyword>
<evidence type="ECO:0000256" key="2">
    <source>
        <dbReference type="SAM" id="MobiDB-lite"/>
    </source>
</evidence>
<name>A0ABR0RER3_9EURO</name>
<feature type="coiled-coil region" evidence="1">
    <location>
        <begin position="1041"/>
        <end position="1068"/>
    </location>
</feature>
<evidence type="ECO:0000313" key="7">
    <source>
        <dbReference type="Proteomes" id="UP001334248"/>
    </source>
</evidence>
<feature type="compositionally biased region" description="Basic and acidic residues" evidence="2">
    <location>
        <begin position="1200"/>
        <end position="1209"/>
    </location>
</feature>
<dbReference type="InterPro" id="IPR056337">
    <property type="entry name" value="LHD_YVC1"/>
</dbReference>
<keyword evidence="3" id="KW-0812">Transmembrane</keyword>
<gene>
    <name evidence="6" type="ORF">PMZ80_008425</name>
</gene>
<feature type="compositionally biased region" description="Polar residues" evidence="2">
    <location>
        <begin position="985"/>
        <end position="995"/>
    </location>
</feature>